<organism evidence="4 5">
    <name type="scientific">Bacteroides salyersiae</name>
    <dbReference type="NCBI Taxonomy" id="291644"/>
    <lineage>
        <taxon>Bacteria</taxon>
        <taxon>Pseudomonadati</taxon>
        <taxon>Bacteroidota</taxon>
        <taxon>Bacteroidia</taxon>
        <taxon>Bacteroidales</taxon>
        <taxon>Bacteroidaceae</taxon>
        <taxon>Bacteroides</taxon>
    </lineage>
</organism>
<dbReference type="RefSeq" id="WP_130058313.1">
    <property type="nucleotide sequence ID" value="NZ_RCXT01000003.1"/>
</dbReference>
<dbReference type="Pfam" id="PF16344">
    <property type="entry name" value="FecR_C"/>
    <property type="match status" value="1"/>
</dbReference>
<gene>
    <name evidence="4" type="ORF">F3F73_12245</name>
</gene>
<dbReference type="InterPro" id="IPR006860">
    <property type="entry name" value="FecR"/>
</dbReference>
<dbReference type="Gene3D" id="2.60.120.1440">
    <property type="match status" value="1"/>
</dbReference>
<dbReference type="PIRSF" id="PIRSF018266">
    <property type="entry name" value="FecR"/>
    <property type="match status" value="1"/>
</dbReference>
<evidence type="ECO:0000313" key="5">
    <source>
        <dbReference type="Proteomes" id="UP000422221"/>
    </source>
</evidence>
<protein>
    <submittedName>
        <fullName evidence="4">DUF4974 domain-containing protein</fullName>
    </submittedName>
</protein>
<dbReference type="GO" id="GO:0016989">
    <property type="term" value="F:sigma factor antagonist activity"/>
    <property type="evidence" value="ECO:0007669"/>
    <property type="project" value="TreeGrafter"/>
</dbReference>
<keyword evidence="1" id="KW-0472">Membrane</keyword>
<evidence type="ECO:0000313" key="4">
    <source>
        <dbReference type="EMBL" id="KAA3764618.1"/>
    </source>
</evidence>
<keyword evidence="1" id="KW-1133">Transmembrane helix</keyword>
<dbReference type="Gene3D" id="3.55.50.30">
    <property type="match status" value="1"/>
</dbReference>
<dbReference type="Pfam" id="PF04773">
    <property type="entry name" value="FecR"/>
    <property type="match status" value="1"/>
</dbReference>
<evidence type="ECO:0000259" key="3">
    <source>
        <dbReference type="Pfam" id="PF16344"/>
    </source>
</evidence>
<dbReference type="Proteomes" id="UP000422221">
    <property type="component" value="Unassembled WGS sequence"/>
</dbReference>
<accession>A0A7J4XIP9</accession>
<dbReference type="PANTHER" id="PTHR30273">
    <property type="entry name" value="PERIPLASMIC SIGNAL SENSOR AND SIGMA FACTOR ACTIVATOR FECR-RELATED"/>
    <property type="match status" value="1"/>
</dbReference>
<keyword evidence="1" id="KW-0812">Transmembrane</keyword>
<dbReference type="AlphaFoldDB" id="A0A7J4XIP9"/>
<feature type="domain" description="Protein FecR C-terminal" evidence="3">
    <location>
        <begin position="215"/>
        <end position="272"/>
    </location>
</feature>
<proteinExistence type="predicted"/>
<feature type="transmembrane region" description="Helical" evidence="1">
    <location>
        <begin position="44"/>
        <end position="65"/>
    </location>
</feature>
<name>A0A7J4XIP9_9BACE</name>
<reference evidence="4 5" key="1">
    <citation type="journal article" date="2019" name="Nat. Med.">
        <title>A library of human gut bacterial isolates paired with longitudinal multiomics data enables mechanistic microbiome research.</title>
        <authorList>
            <person name="Poyet M."/>
            <person name="Groussin M."/>
            <person name="Gibbons S.M."/>
            <person name="Avila-Pacheco J."/>
            <person name="Jiang X."/>
            <person name="Kearney S.M."/>
            <person name="Perrotta A.R."/>
            <person name="Berdy B."/>
            <person name="Zhao S."/>
            <person name="Lieberman T.D."/>
            <person name="Swanson P.K."/>
            <person name="Smith M."/>
            <person name="Roesemann S."/>
            <person name="Alexander J.E."/>
            <person name="Rich S.A."/>
            <person name="Livny J."/>
            <person name="Vlamakis H."/>
            <person name="Clish C."/>
            <person name="Bullock K."/>
            <person name="Deik A."/>
            <person name="Scott J."/>
            <person name="Pierce K.A."/>
            <person name="Xavier R.J."/>
            <person name="Alm E.J."/>
        </authorList>
    </citation>
    <scope>NUCLEOTIDE SEQUENCE [LARGE SCALE GENOMIC DNA]</scope>
    <source>
        <strain evidence="4 5">BIOML-A10</strain>
    </source>
</reference>
<dbReference type="EMBL" id="VWMK01000011">
    <property type="protein sequence ID" value="KAA3764618.1"/>
    <property type="molecule type" value="Genomic_DNA"/>
</dbReference>
<feature type="domain" description="FecR protein" evidence="2">
    <location>
        <begin position="80"/>
        <end position="169"/>
    </location>
</feature>
<evidence type="ECO:0000259" key="2">
    <source>
        <dbReference type="Pfam" id="PF04773"/>
    </source>
</evidence>
<comment type="caution">
    <text evidence="4">The sequence shown here is derived from an EMBL/GenBank/DDBJ whole genome shotgun (WGS) entry which is preliminary data.</text>
</comment>
<sequence length="274" mass="30699">MKDIERKCLQFVLRYYKPGAWDTQKAIRRFEQRNGIVPKSNRRAYWYSGIAATILLFIVSGIYFYNMGTNASDNWTKLVANNSVMTYTLPDSTVVTLSAHASLSYQPAVFTHKNRRVNMSGKVYFAVKRDERHPFEVNGSLAHVKVLGTRFQVNDTPESAEVCVVSGKVLFTAKGQGEGVTLTKGMGAELMYGEKMPTLLASGTINQTTWATGTFIFDNTPLSTVLEELSDYYHVQLTSDGESGKKLNSKFDTDSLDEIISLIENAMDVKIQKR</sequence>
<dbReference type="PANTHER" id="PTHR30273:SF2">
    <property type="entry name" value="PROTEIN FECR"/>
    <property type="match status" value="1"/>
</dbReference>
<dbReference type="InterPro" id="IPR012373">
    <property type="entry name" value="Ferrdict_sens_TM"/>
</dbReference>
<dbReference type="InterPro" id="IPR032508">
    <property type="entry name" value="FecR_C"/>
</dbReference>
<evidence type="ECO:0000256" key="1">
    <source>
        <dbReference type="SAM" id="Phobius"/>
    </source>
</evidence>